<accession>A0A4Q9PA41</accession>
<protein>
    <submittedName>
        <fullName evidence="2">Uncharacterized protein</fullName>
    </submittedName>
</protein>
<dbReference type="Proteomes" id="UP000292082">
    <property type="component" value="Unassembled WGS sequence"/>
</dbReference>
<dbReference type="EMBL" id="ML145308">
    <property type="protein sequence ID" value="TBU51550.1"/>
    <property type="molecule type" value="Genomic_DNA"/>
</dbReference>
<evidence type="ECO:0000313" key="3">
    <source>
        <dbReference type="Proteomes" id="UP000292082"/>
    </source>
</evidence>
<keyword evidence="1" id="KW-0472">Membrane</keyword>
<dbReference type="AlphaFoldDB" id="A0A4Q9PA41"/>
<proteinExistence type="predicted"/>
<name>A0A4Q9PA41_9APHY</name>
<keyword evidence="1" id="KW-1133">Transmembrane helix</keyword>
<evidence type="ECO:0000313" key="2">
    <source>
        <dbReference type="EMBL" id="TBU51550.1"/>
    </source>
</evidence>
<keyword evidence="3" id="KW-1185">Reference proteome</keyword>
<keyword evidence="1" id="KW-0812">Transmembrane</keyword>
<gene>
    <name evidence="2" type="ORF">BD310DRAFT_335008</name>
</gene>
<evidence type="ECO:0000256" key="1">
    <source>
        <dbReference type="SAM" id="Phobius"/>
    </source>
</evidence>
<reference evidence="2 3" key="1">
    <citation type="submission" date="2019-01" db="EMBL/GenBank/DDBJ databases">
        <title>Draft genome sequences of three monokaryotic isolates of the white-rot basidiomycete fungus Dichomitus squalens.</title>
        <authorList>
            <consortium name="DOE Joint Genome Institute"/>
            <person name="Lopez S.C."/>
            <person name="Andreopoulos B."/>
            <person name="Pangilinan J."/>
            <person name="Lipzen A."/>
            <person name="Riley R."/>
            <person name="Ahrendt S."/>
            <person name="Ng V."/>
            <person name="Barry K."/>
            <person name="Daum C."/>
            <person name="Grigoriev I.V."/>
            <person name="Hilden K.S."/>
            <person name="Makela M.R."/>
            <person name="de Vries R.P."/>
        </authorList>
    </citation>
    <scope>NUCLEOTIDE SEQUENCE [LARGE SCALE GENOMIC DNA]</scope>
    <source>
        <strain evidence="2 3">CBS 464.89</strain>
    </source>
</reference>
<organism evidence="2 3">
    <name type="scientific">Dichomitus squalens</name>
    <dbReference type="NCBI Taxonomy" id="114155"/>
    <lineage>
        <taxon>Eukaryota</taxon>
        <taxon>Fungi</taxon>
        <taxon>Dikarya</taxon>
        <taxon>Basidiomycota</taxon>
        <taxon>Agaricomycotina</taxon>
        <taxon>Agaricomycetes</taxon>
        <taxon>Polyporales</taxon>
        <taxon>Polyporaceae</taxon>
        <taxon>Dichomitus</taxon>
    </lineage>
</organism>
<feature type="transmembrane region" description="Helical" evidence="1">
    <location>
        <begin position="16"/>
        <end position="38"/>
    </location>
</feature>
<sequence>MHVCRLLGEENMHVPALAPGFACPLWPCSAVTIVVICFPHMSVAYRGMYDTNKCVPRKNSCFKEMETKKAIDAFEPAHATHSRQTS</sequence>